<evidence type="ECO:0000313" key="3">
    <source>
        <dbReference type="Proteomes" id="UP001176961"/>
    </source>
</evidence>
<evidence type="ECO:0000256" key="1">
    <source>
        <dbReference type="SAM" id="Phobius"/>
    </source>
</evidence>
<sequence length="117" mass="12350">MVVTAVDIRKAMQEPHERPSRKITNCLLLKKCRMTQLHTVILVAVTLINAVLSCLCPRGIYPCNPPCIRYPDYGGYGAYYPVPVAPVGIAGIDSATGAVVGAIIGGLAGLLSGAKKK</sequence>
<feature type="transmembrane region" description="Helical" evidence="1">
    <location>
        <begin position="40"/>
        <end position="60"/>
    </location>
</feature>
<organism evidence="2 3">
    <name type="scientific">Cylicocyclus nassatus</name>
    <name type="common">Nematode worm</name>
    <dbReference type="NCBI Taxonomy" id="53992"/>
    <lineage>
        <taxon>Eukaryota</taxon>
        <taxon>Metazoa</taxon>
        <taxon>Ecdysozoa</taxon>
        <taxon>Nematoda</taxon>
        <taxon>Chromadorea</taxon>
        <taxon>Rhabditida</taxon>
        <taxon>Rhabditina</taxon>
        <taxon>Rhabditomorpha</taxon>
        <taxon>Strongyloidea</taxon>
        <taxon>Strongylidae</taxon>
        <taxon>Cylicocyclus</taxon>
    </lineage>
</organism>
<protein>
    <submittedName>
        <fullName evidence="2">Uncharacterized protein</fullName>
    </submittedName>
</protein>
<keyword evidence="1" id="KW-1133">Transmembrane helix</keyword>
<dbReference type="EMBL" id="CATQJL010000001">
    <property type="protein sequence ID" value="CAJ0591555.1"/>
    <property type="molecule type" value="Genomic_DNA"/>
</dbReference>
<evidence type="ECO:0000313" key="2">
    <source>
        <dbReference type="EMBL" id="CAJ0591555.1"/>
    </source>
</evidence>
<keyword evidence="3" id="KW-1185">Reference proteome</keyword>
<keyword evidence="1" id="KW-0812">Transmembrane</keyword>
<proteinExistence type="predicted"/>
<keyword evidence="1" id="KW-0472">Membrane</keyword>
<dbReference type="Proteomes" id="UP001176961">
    <property type="component" value="Unassembled WGS sequence"/>
</dbReference>
<dbReference type="AlphaFoldDB" id="A0AA36DRC3"/>
<feature type="transmembrane region" description="Helical" evidence="1">
    <location>
        <begin position="80"/>
        <end position="111"/>
    </location>
</feature>
<accession>A0AA36DRC3</accession>
<name>A0AA36DRC3_CYLNA</name>
<gene>
    <name evidence="2" type="ORF">CYNAS_LOCUS3538</name>
</gene>
<reference evidence="2" key="1">
    <citation type="submission" date="2023-07" db="EMBL/GenBank/DDBJ databases">
        <authorList>
            <consortium name="CYATHOMIX"/>
        </authorList>
    </citation>
    <scope>NUCLEOTIDE SEQUENCE</scope>
    <source>
        <strain evidence="2">N/A</strain>
    </source>
</reference>
<comment type="caution">
    <text evidence="2">The sequence shown here is derived from an EMBL/GenBank/DDBJ whole genome shotgun (WGS) entry which is preliminary data.</text>
</comment>